<sequence length="257" mass="27884">MESKRRKTALITGAAKGIGRQTAYCLAEAGYNIAVNYRSDEAAAMRLCREAEAMGVEAFPVYADLSRMEDIKSMYEKVFSVFPVIDVLVNNAGISSEVAFLDATEEMFDHMTATDWKGVFFSSQIAARNMIAHKVKGVIINISSNQVEGCWPNATIYASTKAAVSKFTRNAAMELSFYGIRMAAVAPGYTDVGWAPDDKRRKAADKLPLHRFATTTEIAKGVVYLASEDAAYITGTTLVIDGGATLPVVAANDFVED</sequence>
<dbReference type="Proteomes" id="UP000184245">
    <property type="component" value="Unassembled WGS sequence"/>
</dbReference>
<dbReference type="Gene3D" id="3.40.50.720">
    <property type="entry name" value="NAD(P)-binding Rossmann-like Domain"/>
    <property type="match status" value="1"/>
</dbReference>
<comment type="similarity">
    <text evidence="1">Belongs to the short-chain dehydrogenases/reductases (SDR) family.</text>
</comment>
<proteinExistence type="inferred from homology"/>
<dbReference type="SUPFAM" id="SSF51735">
    <property type="entry name" value="NAD(P)-binding Rossmann-fold domains"/>
    <property type="match status" value="1"/>
</dbReference>
<accession>A0A1M5B960</accession>
<evidence type="ECO:0000313" key="3">
    <source>
        <dbReference type="EMBL" id="SHF38978.1"/>
    </source>
</evidence>
<keyword evidence="2" id="KW-0560">Oxidoreductase</keyword>
<dbReference type="GO" id="GO:0008206">
    <property type="term" value="P:bile acid metabolic process"/>
    <property type="evidence" value="ECO:0007669"/>
    <property type="project" value="UniProtKB-ARBA"/>
</dbReference>
<evidence type="ECO:0000313" key="4">
    <source>
        <dbReference type="Proteomes" id="UP000184245"/>
    </source>
</evidence>
<dbReference type="EMBL" id="FQVI01000025">
    <property type="protein sequence ID" value="SHF38978.1"/>
    <property type="molecule type" value="Genomic_DNA"/>
</dbReference>
<dbReference type="FunFam" id="3.40.50.720:FF:000084">
    <property type="entry name" value="Short-chain dehydrogenase reductase"/>
    <property type="match status" value="1"/>
</dbReference>
<dbReference type="STRING" id="1122155.SAMN02745158_03540"/>
<organism evidence="3 4">
    <name type="scientific">Lactonifactor longoviformis DSM 17459</name>
    <dbReference type="NCBI Taxonomy" id="1122155"/>
    <lineage>
        <taxon>Bacteria</taxon>
        <taxon>Bacillati</taxon>
        <taxon>Bacillota</taxon>
        <taxon>Clostridia</taxon>
        <taxon>Eubacteriales</taxon>
        <taxon>Clostridiaceae</taxon>
        <taxon>Lactonifactor</taxon>
    </lineage>
</organism>
<dbReference type="PRINTS" id="PR00080">
    <property type="entry name" value="SDRFAMILY"/>
</dbReference>
<protein>
    <submittedName>
        <fullName evidence="3">3-oxoacyl-[acyl-carrier protein] reductase</fullName>
    </submittedName>
</protein>
<dbReference type="PANTHER" id="PTHR43639:SF1">
    <property type="entry name" value="SHORT-CHAIN DEHYDROGENASE_REDUCTASE FAMILY PROTEIN"/>
    <property type="match status" value="1"/>
</dbReference>
<dbReference type="OrthoDB" id="9775296at2"/>
<dbReference type="PRINTS" id="PR00081">
    <property type="entry name" value="GDHRDH"/>
</dbReference>
<evidence type="ECO:0000256" key="2">
    <source>
        <dbReference type="ARBA" id="ARBA00023002"/>
    </source>
</evidence>
<name>A0A1M5B960_9CLOT</name>
<dbReference type="PANTHER" id="PTHR43639">
    <property type="entry name" value="OXIDOREDUCTASE, SHORT-CHAIN DEHYDROGENASE/REDUCTASE FAMILY (AFU_ORTHOLOGUE AFUA_5G02870)"/>
    <property type="match status" value="1"/>
</dbReference>
<dbReference type="AlphaFoldDB" id="A0A1M5B960"/>
<dbReference type="Pfam" id="PF13561">
    <property type="entry name" value="adh_short_C2"/>
    <property type="match status" value="1"/>
</dbReference>
<dbReference type="InterPro" id="IPR036291">
    <property type="entry name" value="NAD(P)-bd_dom_sf"/>
</dbReference>
<dbReference type="InterPro" id="IPR002347">
    <property type="entry name" value="SDR_fam"/>
</dbReference>
<evidence type="ECO:0000256" key="1">
    <source>
        <dbReference type="ARBA" id="ARBA00006484"/>
    </source>
</evidence>
<dbReference type="RefSeq" id="WP_072854106.1">
    <property type="nucleotide sequence ID" value="NZ_FQVI01000025.1"/>
</dbReference>
<reference evidence="3 4" key="1">
    <citation type="submission" date="2016-11" db="EMBL/GenBank/DDBJ databases">
        <authorList>
            <person name="Jaros S."/>
            <person name="Januszkiewicz K."/>
            <person name="Wedrychowicz H."/>
        </authorList>
    </citation>
    <scope>NUCLEOTIDE SEQUENCE [LARGE SCALE GENOMIC DNA]</scope>
    <source>
        <strain evidence="3 4">DSM 17459</strain>
    </source>
</reference>
<keyword evidence="4" id="KW-1185">Reference proteome</keyword>
<dbReference type="GO" id="GO:0016491">
    <property type="term" value="F:oxidoreductase activity"/>
    <property type="evidence" value="ECO:0007669"/>
    <property type="project" value="UniProtKB-KW"/>
</dbReference>
<gene>
    <name evidence="3" type="ORF">SAMN02745158_03540</name>
</gene>